<sequence length="775" mass="84746">MAAQHSDKRIKLFLERSIERLPFDITDKAEEIYLPDGDPAEKLKRKIKIISDVAGEKFDEFTENLPSPQDQLDENAESQESTTQEEGASKDQSQGSEVAVAATTVNVVANTRVTSPQGIYAKLWHAQGEIGIALDVLNIIISSYQATGTGGSGLGGAGSSGPGGLSISAPQNGIPSVLPPGSLKCEYVPKATQSTAVQNANDKLSLGSKKHHLKNAANILMQGAQKLKRVMANEDQFWAEALKLRKNNWCIVSAKSGGGGGYHANRMASASQLFVQYGFRDVGSLFGDRAYAELIRNHSMTKARGIQLNIPNKTSKVIVISLARQGQPHTHESRSSKFKDSRTLHSQILNAQTTLFDAELFQELVNEARSMTNSVSIVDNEIFLPINDELELKIAYKTPAEEDTTSTTELDNSSTSIDKSKDARRLEGTADIFRCAMQLIQHRRHRFNIKERTDSFFKSSRPGGGRVAGSFGQIQQTLQHRPTAMLSLTLQSLQYFSFSKKIHGVICRVTRTLRQSWWEPIRVHSVDVKSAPGGASSVLEASSISAVSAVASSVASTAAAATQRVTNHGMGSAVTISMGTKTPAVRFVLRSHPSPCVILQLSDRPPSPITHVAEFERILEEELASRAIQRICEVLNSVEKWSDKAPTMQSPNFVMDIEKRCVGVFVIPAKQSNGKVPLHGSTANVLLEIHMKAEAISLTLKCNQGERTTSSRIYFEDYQLVNTGIFANPQSNGVHPHDGDNQPDNAHKARTLEGFRQWLQDRVLATLDLDTKPSK</sequence>
<feature type="region of interest" description="Disordered" evidence="9">
    <location>
        <begin position="61"/>
        <end position="96"/>
    </location>
</feature>
<keyword evidence="8" id="KW-0010">Activator</keyword>
<dbReference type="PANTHER" id="PTHR13114">
    <property type="entry name" value="MEDIATOR OF RNA POLYMERASE II TRANSCRIPTION SUBUNIT 17"/>
    <property type="match status" value="1"/>
</dbReference>
<evidence type="ECO:0000313" key="11">
    <source>
        <dbReference type="Proteomes" id="UP000827284"/>
    </source>
</evidence>
<dbReference type="Proteomes" id="UP000827284">
    <property type="component" value="Unassembled WGS sequence"/>
</dbReference>
<evidence type="ECO:0000256" key="4">
    <source>
        <dbReference type="ARBA" id="ARBA00023015"/>
    </source>
</evidence>
<feature type="region of interest" description="Disordered" evidence="9">
    <location>
        <begin position="401"/>
        <end position="421"/>
    </location>
</feature>
<accession>A0A9P3LU93</accession>
<gene>
    <name evidence="8" type="primary">MED17</name>
    <name evidence="10" type="ORF">EMPS_03039</name>
</gene>
<comment type="similarity">
    <text evidence="2 8">Belongs to the Mediator complex subunit 17 family.</text>
</comment>
<evidence type="ECO:0000256" key="9">
    <source>
        <dbReference type="SAM" id="MobiDB-lite"/>
    </source>
</evidence>
<reference evidence="10" key="2">
    <citation type="journal article" date="2022" name="Microbiol. Resour. Announc.">
        <title>Whole-Genome Sequence of Entomortierella parvispora E1425, a Mucoromycotan Fungus Associated with Burkholderiaceae-Related Endosymbiotic Bacteria.</title>
        <authorList>
            <person name="Herlambang A."/>
            <person name="Guo Y."/>
            <person name="Takashima Y."/>
            <person name="Narisawa K."/>
            <person name="Ohta H."/>
            <person name="Nishizawa T."/>
        </authorList>
    </citation>
    <scope>NUCLEOTIDE SEQUENCE</scope>
    <source>
        <strain evidence="10">E1425</strain>
    </source>
</reference>
<reference evidence="10" key="1">
    <citation type="submission" date="2021-11" db="EMBL/GenBank/DDBJ databases">
        <authorList>
            <person name="Herlambang A."/>
            <person name="Guo Y."/>
            <person name="Takashima Y."/>
            <person name="Nishizawa T."/>
        </authorList>
    </citation>
    <scope>NUCLEOTIDE SEQUENCE</scope>
    <source>
        <strain evidence="10">E1425</strain>
    </source>
</reference>
<comment type="subunit">
    <text evidence="8">Component of the Mediator complex.</text>
</comment>
<evidence type="ECO:0000313" key="10">
    <source>
        <dbReference type="EMBL" id="GJJ70689.1"/>
    </source>
</evidence>
<comment type="function">
    <text evidence="8">Component of the Mediator complex, a coactivator involved in the regulated transcription of nearly all RNA polymerase II-dependent genes. Mediator functions as a bridge to convey information from gene-specific regulatory proteins to the basal RNA polymerase II transcription machinery. Mediator is recruited to promoters by direct interactions with regulatory proteins and serves as a scaffold for the assembly of a functional preinitiation complex with RNA polymerase II and the general transcription factors.</text>
</comment>
<evidence type="ECO:0000256" key="5">
    <source>
        <dbReference type="ARBA" id="ARBA00023163"/>
    </source>
</evidence>
<comment type="subcellular location">
    <subcellularLocation>
        <location evidence="1 8">Nucleus</location>
    </subcellularLocation>
</comment>
<dbReference type="GO" id="GO:0003712">
    <property type="term" value="F:transcription coregulator activity"/>
    <property type="evidence" value="ECO:0007669"/>
    <property type="project" value="InterPro"/>
</dbReference>
<comment type="caution">
    <text evidence="10">The sequence shown here is derived from an EMBL/GenBank/DDBJ whole genome shotgun (WGS) entry which is preliminary data.</text>
</comment>
<protein>
    <recommendedName>
        <fullName evidence="3 8">Mediator of RNA polymerase II transcription subunit 17</fullName>
    </recommendedName>
    <alternativeName>
        <fullName evidence="7 8">Mediator complex subunit 17</fullName>
    </alternativeName>
</protein>
<evidence type="ECO:0000256" key="6">
    <source>
        <dbReference type="ARBA" id="ARBA00023242"/>
    </source>
</evidence>
<feature type="compositionally biased region" description="Polar residues" evidence="9">
    <location>
        <begin position="78"/>
        <end position="96"/>
    </location>
</feature>
<keyword evidence="5 8" id="KW-0804">Transcription</keyword>
<keyword evidence="11" id="KW-1185">Reference proteome</keyword>
<dbReference type="EMBL" id="BQFW01000004">
    <property type="protein sequence ID" value="GJJ70689.1"/>
    <property type="molecule type" value="Genomic_DNA"/>
</dbReference>
<evidence type="ECO:0000256" key="2">
    <source>
        <dbReference type="ARBA" id="ARBA00005635"/>
    </source>
</evidence>
<evidence type="ECO:0000256" key="1">
    <source>
        <dbReference type="ARBA" id="ARBA00004123"/>
    </source>
</evidence>
<organism evidence="10 11">
    <name type="scientific">Entomortierella parvispora</name>
    <dbReference type="NCBI Taxonomy" id="205924"/>
    <lineage>
        <taxon>Eukaryota</taxon>
        <taxon>Fungi</taxon>
        <taxon>Fungi incertae sedis</taxon>
        <taxon>Mucoromycota</taxon>
        <taxon>Mortierellomycotina</taxon>
        <taxon>Mortierellomycetes</taxon>
        <taxon>Mortierellales</taxon>
        <taxon>Mortierellaceae</taxon>
        <taxon>Entomortierella</taxon>
    </lineage>
</organism>
<evidence type="ECO:0000256" key="3">
    <source>
        <dbReference type="ARBA" id="ARBA00019610"/>
    </source>
</evidence>
<dbReference type="InterPro" id="IPR019313">
    <property type="entry name" value="Mediator_Med17"/>
</dbReference>
<dbReference type="PANTHER" id="PTHR13114:SF7">
    <property type="entry name" value="MEDIATOR OF RNA POLYMERASE II TRANSCRIPTION SUBUNIT 17"/>
    <property type="match status" value="1"/>
</dbReference>
<dbReference type="OrthoDB" id="10251234at2759"/>
<dbReference type="GO" id="GO:0070847">
    <property type="term" value="C:core mediator complex"/>
    <property type="evidence" value="ECO:0007669"/>
    <property type="project" value="TreeGrafter"/>
</dbReference>
<evidence type="ECO:0000256" key="7">
    <source>
        <dbReference type="ARBA" id="ARBA00032014"/>
    </source>
</evidence>
<keyword evidence="4 8" id="KW-0805">Transcription regulation</keyword>
<dbReference type="GO" id="GO:0006357">
    <property type="term" value="P:regulation of transcription by RNA polymerase II"/>
    <property type="evidence" value="ECO:0007669"/>
    <property type="project" value="InterPro"/>
</dbReference>
<keyword evidence="6 8" id="KW-0539">Nucleus</keyword>
<proteinExistence type="inferred from homology"/>
<evidence type="ECO:0000256" key="8">
    <source>
        <dbReference type="RuleBase" id="RU364140"/>
    </source>
</evidence>
<feature type="compositionally biased region" description="Polar residues" evidence="9">
    <location>
        <begin position="405"/>
        <end position="417"/>
    </location>
</feature>
<name>A0A9P3LU93_9FUNG</name>
<dbReference type="AlphaFoldDB" id="A0A9P3LU93"/>
<dbReference type="Pfam" id="PF10156">
    <property type="entry name" value="Med17"/>
    <property type="match status" value="1"/>
</dbReference>
<dbReference type="GO" id="GO:0016592">
    <property type="term" value="C:mediator complex"/>
    <property type="evidence" value="ECO:0007669"/>
    <property type="project" value="InterPro"/>
</dbReference>